<organism evidence="2 3">
    <name type="scientific">Stylosanthes scabra</name>
    <dbReference type="NCBI Taxonomy" id="79078"/>
    <lineage>
        <taxon>Eukaryota</taxon>
        <taxon>Viridiplantae</taxon>
        <taxon>Streptophyta</taxon>
        <taxon>Embryophyta</taxon>
        <taxon>Tracheophyta</taxon>
        <taxon>Spermatophyta</taxon>
        <taxon>Magnoliopsida</taxon>
        <taxon>eudicotyledons</taxon>
        <taxon>Gunneridae</taxon>
        <taxon>Pentapetalae</taxon>
        <taxon>rosids</taxon>
        <taxon>fabids</taxon>
        <taxon>Fabales</taxon>
        <taxon>Fabaceae</taxon>
        <taxon>Papilionoideae</taxon>
        <taxon>50 kb inversion clade</taxon>
        <taxon>dalbergioids sensu lato</taxon>
        <taxon>Dalbergieae</taxon>
        <taxon>Pterocarpus clade</taxon>
        <taxon>Stylosanthes</taxon>
    </lineage>
</organism>
<accession>A0ABU6ZLV2</accession>
<dbReference type="EMBL" id="JASCZI010272619">
    <property type="protein sequence ID" value="MED6222945.1"/>
    <property type="molecule type" value="Genomic_DNA"/>
</dbReference>
<protein>
    <recommendedName>
        <fullName evidence="4">Reverse transcriptase domain-containing protein</fullName>
    </recommendedName>
</protein>
<dbReference type="Proteomes" id="UP001341840">
    <property type="component" value="Unassembled WGS sequence"/>
</dbReference>
<proteinExistence type="predicted"/>
<evidence type="ECO:0008006" key="4">
    <source>
        <dbReference type="Google" id="ProtNLM"/>
    </source>
</evidence>
<feature type="region of interest" description="Disordered" evidence="1">
    <location>
        <begin position="90"/>
        <end position="170"/>
    </location>
</feature>
<gene>
    <name evidence="2" type="ORF">PIB30_069320</name>
</gene>
<feature type="compositionally biased region" description="Basic and acidic residues" evidence="1">
    <location>
        <begin position="157"/>
        <end position="167"/>
    </location>
</feature>
<feature type="compositionally biased region" description="Basic and acidic residues" evidence="1">
    <location>
        <begin position="126"/>
        <end position="135"/>
    </location>
</feature>
<name>A0ABU6ZLV2_9FABA</name>
<dbReference type="PANTHER" id="PTHR33067:SF9">
    <property type="entry name" value="RNA-DIRECTED DNA POLYMERASE"/>
    <property type="match status" value="1"/>
</dbReference>
<reference evidence="2 3" key="1">
    <citation type="journal article" date="2023" name="Plants (Basel)">
        <title>Bridging the Gap: Combining Genomics and Transcriptomics Approaches to Understand Stylosanthes scabra, an Orphan Legume from the Brazilian Caatinga.</title>
        <authorList>
            <person name="Ferreira-Neto J.R.C."/>
            <person name="da Silva M.D."/>
            <person name="Binneck E."/>
            <person name="de Melo N.F."/>
            <person name="da Silva R.H."/>
            <person name="de Melo A.L.T.M."/>
            <person name="Pandolfi V."/>
            <person name="Bustamante F.O."/>
            <person name="Brasileiro-Vidal A.C."/>
            <person name="Benko-Iseppon A.M."/>
        </authorList>
    </citation>
    <scope>NUCLEOTIDE SEQUENCE [LARGE SCALE GENOMIC DNA]</scope>
    <source>
        <tissue evidence="2">Leaves</tissue>
    </source>
</reference>
<dbReference type="PANTHER" id="PTHR33067">
    <property type="entry name" value="RNA-DIRECTED DNA POLYMERASE-RELATED"/>
    <property type="match status" value="1"/>
</dbReference>
<evidence type="ECO:0000256" key="1">
    <source>
        <dbReference type="SAM" id="MobiDB-lite"/>
    </source>
</evidence>
<evidence type="ECO:0000313" key="2">
    <source>
        <dbReference type="EMBL" id="MED6222945.1"/>
    </source>
</evidence>
<evidence type="ECO:0000313" key="3">
    <source>
        <dbReference type="Proteomes" id="UP001341840"/>
    </source>
</evidence>
<comment type="caution">
    <text evidence="2">The sequence shown here is derived from an EMBL/GenBank/DDBJ whole genome shotgun (WGS) entry which is preliminary data.</text>
</comment>
<keyword evidence="3" id="KW-1185">Reference proteome</keyword>
<sequence>MEEDPKAPLILGRPFLATTRALIDMEIDMEEDPKAPLILGRPFLATSRALIDMEIGELMLRVHDECLILNIYRSMHSSSGAKTCIKINSVDPASARPPERSGKTMGNNSQDKESSEDFSAISLIPAKEEKKKKESAAYMPKPPYPQRLKAVNKNKTPKKEPKEEKGATNDSVKFQQIQKIPTMHYLATTMGSNNKTYMITEGVCNKFFEPP</sequence>